<organism evidence="2">
    <name type="scientific">marine metagenome</name>
    <dbReference type="NCBI Taxonomy" id="408172"/>
    <lineage>
        <taxon>unclassified sequences</taxon>
        <taxon>metagenomes</taxon>
        <taxon>ecological metagenomes</taxon>
    </lineage>
</organism>
<dbReference type="EMBL" id="UINC01188322">
    <property type="protein sequence ID" value="SVE01480.1"/>
    <property type="molecule type" value="Genomic_DNA"/>
</dbReference>
<evidence type="ECO:0000256" key="1">
    <source>
        <dbReference type="SAM" id="MobiDB-lite"/>
    </source>
</evidence>
<feature type="non-terminal residue" evidence="2">
    <location>
        <position position="1"/>
    </location>
</feature>
<gene>
    <name evidence="2" type="ORF">METZ01_LOCUS454334</name>
</gene>
<dbReference type="AlphaFoldDB" id="A0A383A1S2"/>
<sequence>PTRATRSSKEKRIQTKKIQSQKKILRQKPNTDE</sequence>
<proteinExistence type="predicted"/>
<evidence type="ECO:0000313" key="2">
    <source>
        <dbReference type="EMBL" id="SVE01480.1"/>
    </source>
</evidence>
<accession>A0A383A1S2</accession>
<name>A0A383A1S2_9ZZZZ</name>
<protein>
    <recommendedName>
        <fullName evidence="3">Prokaryotic-type class I peptide chain release factors domain-containing protein</fullName>
    </recommendedName>
</protein>
<feature type="region of interest" description="Disordered" evidence="1">
    <location>
        <begin position="1"/>
        <end position="33"/>
    </location>
</feature>
<reference evidence="2" key="1">
    <citation type="submission" date="2018-05" db="EMBL/GenBank/DDBJ databases">
        <authorList>
            <person name="Lanie J.A."/>
            <person name="Ng W.-L."/>
            <person name="Kazmierczak K.M."/>
            <person name="Andrzejewski T.M."/>
            <person name="Davidsen T.M."/>
            <person name="Wayne K.J."/>
            <person name="Tettelin H."/>
            <person name="Glass J.I."/>
            <person name="Rusch D."/>
            <person name="Podicherti R."/>
            <person name="Tsui H.-C.T."/>
            <person name="Winkler M.E."/>
        </authorList>
    </citation>
    <scope>NUCLEOTIDE SEQUENCE</scope>
</reference>
<evidence type="ECO:0008006" key="3">
    <source>
        <dbReference type="Google" id="ProtNLM"/>
    </source>
</evidence>